<proteinExistence type="inferred from homology"/>
<gene>
    <name evidence="5" type="ORF">AAT16_07200</name>
    <name evidence="6" type="ORF">SAMN05216235_0685</name>
</gene>
<evidence type="ECO:0000259" key="4">
    <source>
        <dbReference type="Pfam" id="PF01728"/>
    </source>
</evidence>
<evidence type="ECO:0000313" key="6">
    <source>
        <dbReference type="EMBL" id="SFK59486.1"/>
    </source>
</evidence>
<dbReference type="GO" id="GO:0003723">
    <property type="term" value="F:RNA binding"/>
    <property type="evidence" value="ECO:0007669"/>
    <property type="project" value="UniProtKB-KW"/>
</dbReference>
<dbReference type="GO" id="GO:0008168">
    <property type="term" value="F:methyltransferase activity"/>
    <property type="evidence" value="ECO:0007669"/>
    <property type="project" value="InterPro"/>
</dbReference>
<dbReference type="PANTHER" id="PTHR32319">
    <property type="entry name" value="BACTERIAL HEMOLYSIN-LIKE PROTEIN"/>
    <property type="match status" value="1"/>
</dbReference>
<dbReference type="KEGG" id="shv:AAT16_07200"/>
<organism evidence="6 8">
    <name type="scientific">Salinicoccus halodurans</name>
    <dbReference type="NCBI Taxonomy" id="407035"/>
    <lineage>
        <taxon>Bacteria</taxon>
        <taxon>Bacillati</taxon>
        <taxon>Bacillota</taxon>
        <taxon>Bacilli</taxon>
        <taxon>Bacillales</taxon>
        <taxon>Staphylococcaceae</taxon>
        <taxon>Salinicoccus</taxon>
    </lineage>
</organism>
<dbReference type="Proteomes" id="UP000183090">
    <property type="component" value="Unassembled WGS sequence"/>
</dbReference>
<dbReference type="GO" id="GO:0032259">
    <property type="term" value="P:methylation"/>
    <property type="evidence" value="ECO:0007669"/>
    <property type="project" value="InterPro"/>
</dbReference>
<dbReference type="PROSITE" id="PS50889">
    <property type="entry name" value="S4"/>
    <property type="match status" value="1"/>
</dbReference>
<accession>A0A0F7HLV2</accession>
<reference evidence="5 7" key="1">
    <citation type="journal article" date="2015" name="Int. J. Syst. Evol. Microbiol.">
        <title>Complete genome sequence of Salinicoccus halodurans H3B36, isolated from the Qaidam Basin in China.</title>
        <authorList>
            <person name="Jiang K."/>
            <person name="Xue Y."/>
            <person name="Ma Y."/>
        </authorList>
    </citation>
    <scope>NUCLEOTIDE SEQUENCE [LARGE SCALE GENOMIC DNA]</scope>
    <source>
        <strain evidence="5 7">H3B36</strain>
    </source>
</reference>
<dbReference type="EMBL" id="CP011366">
    <property type="protein sequence ID" value="AKG74036.1"/>
    <property type="molecule type" value="Genomic_DNA"/>
</dbReference>
<evidence type="ECO:0000256" key="2">
    <source>
        <dbReference type="ARBA" id="ARBA00029460"/>
    </source>
</evidence>
<dbReference type="RefSeq" id="WP_046790222.1">
    <property type="nucleotide sequence ID" value="NZ_CP011366.1"/>
</dbReference>
<dbReference type="InterPro" id="IPR002877">
    <property type="entry name" value="RNA_MeTrfase_FtsJ_dom"/>
</dbReference>
<reference evidence="7" key="2">
    <citation type="submission" date="2015-04" db="EMBL/GenBank/DDBJ databases">
        <title>Complete genome sequence of Salinicoccus halodurans strain H3B36, isolated from the Qaidam basin of China.</title>
        <authorList>
            <person name="Ma Y."/>
            <person name="Jiang K."/>
            <person name="Xue Y."/>
        </authorList>
    </citation>
    <scope>NUCLEOTIDE SEQUENCE [LARGE SCALE GENOMIC DNA]</scope>
    <source>
        <strain evidence="7">H3B36</strain>
    </source>
</reference>
<dbReference type="PIRSF" id="PIRSF005578">
    <property type="entry name" value="TlyA"/>
    <property type="match status" value="1"/>
</dbReference>
<protein>
    <submittedName>
        <fullName evidence="6">23S rRNA (Cytidine1920-2'-O)/16S rRNA (Cytidine1409-2'-O)-methyltransferase</fullName>
    </submittedName>
</protein>
<comment type="similarity">
    <text evidence="2">Belongs to the TlyA family.</text>
</comment>
<dbReference type="Gene3D" id="3.40.50.150">
    <property type="entry name" value="Vaccinia Virus protein VP39"/>
    <property type="match status" value="1"/>
</dbReference>
<dbReference type="PANTHER" id="PTHR32319:SF0">
    <property type="entry name" value="BACTERIAL HEMOLYSIN-LIKE PROTEIN"/>
    <property type="match status" value="1"/>
</dbReference>
<dbReference type="Gene3D" id="3.10.290.10">
    <property type="entry name" value="RNA-binding S4 domain"/>
    <property type="match status" value="1"/>
</dbReference>
<evidence type="ECO:0000313" key="7">
    <source>
        <dbReference type="Proteomes" id="UP000034029"/>
    </source>
</evidence>
<dbReference type="CDD" id="cd00165">
    <property type="entry name" value="S4"/>
    <property type="match status" value="1"/>
</dbReference>
<evidence type="ECO:0000256" key="1">
    <source>
        <dbReference type="ARBA" id="ARBA00022884"/>
    </source>
</evidence>
<dbReference type="AlphaFoldDB" id="A0A0F7HLV2"/>
<reference evidence="6 8" key="3">
    <citation type="submission" date="2016-10" db="EMBL/GenBank/DDBJ databases">
        <authorList>
            <person name="Varghese N."/>
            <person name="Submissions S."/>
        </authorList>
    </citation>
    <scope>NUCLEOTIDE SEQUENCE [LARGE SCALE GENOMIC DNA]</scope>
    <source>
        <strain evidence="6 8">CGMCC 1.6501</strain>
    </source>
</reference>
<evidence type="ECO:0000313" key="8">
    <source>
        <dbReference type="Proteomes" id="UP000183090"/>
    </source>
</evidence>
<dbReference type="NCBIfam" id="TIGR00478">
    <property type="entry name" value="tly"/>
    <property type="match status" value="1"/>
</dbReference>
<evidence type="ECO:0000313" key="5">
    <source>
        <dbReference type="EMBL" id="AKG74036.1"/>
    </source>
</evidence>
<dbReference type="InterPro" id="IPR029063">
    <property type="entry name" value="SAM-dependent_MTases_sf"/>
</dbReference>
<name>A0A0F7HLV2_9STAP</name>
<dbReference type="OrthoDB" id="9784736at2"/>
<sequence>MKKKLRIDEYIHQEFNFGSLEDIRRIIMAGKVLNNDTPVYKPSETIETAKANIRFKNIRPFVSRGGIKLKHALEVFDLKIEGSVVADIGSSTGGFTDCALKNGAVHVYAIDVGTNQLDYRLRTDKKVTVMEQTNFKNTVHGDFKDKPVVFTIDVSFTSIVPILRHIVDLFDHEYDIIALIKPQFESYLEEREEDGIIHSLETHEAVVTRVIDECTRLGLTSIALDRSPIKGGKGNIEYLLHLNHGRTDLKSIDEKGIRPIIFG</sequence>
<dbReference type="InterPro" id="IPR036986">
    <property type="entry name" value="S4_RNA-bd_sf"/>
</dbReference>
<dbReference type="EMBL" id="FOTB01000001">
    <property type="protein sequence ID" value="SFK59486.1"/>
    <property type="molecule type" value="Genomic_DNA"/>
</dbReference>
<dbReference type="Pfam" id="PF01728">
    <property type="entry name" value="FtsJ"/>
    <property type="match status" value="1"/>
</dbReference>
<keyword evidence="7" id="KW-1185">Reference proteome</keyword>
<keyword evidence="1 3" id="KW-0694">RNA-binding</keyword>
<feature type="domain" description="Ribosomal RNA methyltransferase FtsJ" evidence="4">
    <location>
        <begin position="61"/>
        <end position="243"/>
    </location>
</feature>
<dbReference type="Proteomes" id="UP000034029">
    <property type="component" value="Chromosome"/>
</dbReference>
<dbReference type="SUPFAM" id="SSF53335">
    <property type="entry name" value="S-adenosyl-L-methionine-dependent methyltransferases"/>
    <property type="match status" value="1"/>
</dbReference>
<evidence type="ECO:0000256" key="3">
    <source>
        <dbReference type="PROSITE-ProRule" id="PRU00182"/>
    </source>
</evidence>
<dbReference type="InterPro" id="IPR004538">
    <property type="entry name" value="Hemolysin_A/TlyA"/>
</dbReference>
<dbReference type="InterPro" id="IPR047048">
    <property type="entry name" value="TlyA"/>
</dbReference>